<dbReference type="AlphaFoldDB" id="A0A918VD39"/>
<feature type="compositionally biased region" description="Polar residues" evidence="1">
    <location>
        <begin position="14"/>
        <end position="23"/>
    </location>
</feature>
<name>A0A918VD39_9ACTN</name>
<evidence type="ECO:0000313" key="3">
    <source>
        <dbReference type="Proteomes" id="UP000623010"/>
    </source>
</evidence>
<evidence type="ECO:0000313" key="2">
    <source>
        <dbReference type="EMBL" id="GGZ88800.1"/>
    </source>
</evidence>
<reference evidence="2" key="2">
    <citation type="submission" date="2020-09" db="EMBL/GenBank/DDBJ databases">
        <authorList>
            <person name="Sun Q."/>
            <person name="Ohkuma M."/>
        </authorList>
    </citation>
    <scope>NUCLEOTIDE SEQUENCE</scope>
    <source>
        <strain evidence="2">JCM 5016</strain>
    </source>
</reference>
<accession>A0A918VD39</accession>
<gene>
    <name evidence="2" type="ORF">GCM10010389_28980</name>
</gene>
<protein>
    <submittedName>
        <fullName evidence="2">Uncharacterized protein</fullName>
    </submittedName>
</protein>
<reference evidence="2" key="1">
    <citation type="journal article" date="2014" name="Int. J. Syst. Evol. Microbiol.">
        <title>Complete genome sequence of Corynebacterium casei LMG S-19264T (=DSM 44701T), isolated from a smear-ripened cheese.</title>
        <authorList>
            <consortium name="US DOE Joint Genome Institute (JGI-PGF)"/>
            <person name="Walter F."/>
            <person name="Albersmeier A."/>
            <person name="Kalinowski J."/>
            <person name="Ruckert C."/>
        </authorList>
    </citation>
    <scope>NUCLEOTIDE SEQUENCE</scope>
    <source>
        <strain evidence="2">JCM 5016</strain>
    </source>
</reference>
<proteinExistence type="predicted"/>
<keyword evidence="3" id="KW-1185">Reference proteome</keyword>
<evidence type="ECO:0000256" key="1">
    <source>
        <dbReference type="SAM" id="MobiDB-lite"/>
    </source>
</evidence>
<feature type="region of interest" description="Disordered" evidence="1">
    <location>
        <begin position="1"/>
        <end position="38"/>
    </location>
</feature>
<comment type="caution">
    <text evidence="2">The sequence shown here is derived from an EMBL/GenBank/DDBJ whole genome shotgun (WGS) entry which is preliminary data.</text>
</comment>
<sequence>MEKRTESNRGGGTISATSRSAGTCGSRAHSDSGAVPALGPVPEAAVVEAALVEDTLPHARACPG</sequence>
<dbReference type="EMBL" id="BMWH01000009">
    <property type="protein sequence ID" value="GGZ88800.1"/>
    <property type="molecule type" value="Genomic_DNA"/>
</dbReference>
<organism evidence="2 3">
    <name type="scientific">Streptomyces echinoruber</name>
    <dbReference type="NCBI Taxonomy" id="68898"/>
    <lineage>
        <taxon>Bacteria</taxon>
        <taxon>Bacillati</taxon>
        <taxon>Actinomycetota</taxon>
        <taxon>Actinomycetes</taxon>
        <taxon>Kitasatosporales</taxon>
        <taxon>Streptomycetaceae</taxon>
        <taxon>Streptomyces</taxon>
    </lineage>
</organism>
<dbReference type="Proteomes" id="UP000623010">
    <property type="component" value="Unassembled WGS sequence"/>
</dbReference>